<organism evidence="2 3">
    <name type="scientific">Suillus luteus UH-Slu-Lm8-n1</name>
    <dbReference type="NCBI Taxonomy" id="930992"/>
    <lineage>
        <taxon>Eukaryota</taxon>
        <taxon>Fungi</taxon>
        <taxon>Dikarya</taxon>
        <taxon>Basidiomycota</taxon>
        <taxon>Agaricomycotina</taxon>
        <taxon>Agaricomycetes</taxon>
        <taxon>Agaricomycetidae</taxon>
        <taxon>Boletales</taxon>
        <taxon>Suillineae</taxon>
        <taxon>Suillaceae</taxon>
        <taxon>Suillus</taxon>
    </lineage>
</organism>
<proteinExistence type="predicted"/>
<dbReference type="HOGENOM" id="CLU_1598486_0_0_1"/>
<evidence type="ECO:0000256" key="1">
    <source>
        <dbReference type="SAM" id="MobiDB-lite"/>
    </source>
</evidence>
<keyword evidence="3" id="KW-1185">Reference proteome</keyword>
<protein>
    <recommendedName>
        <fullName evidence="4">Reverse transcriptase RNase H-like domain-containing protein</fullName>
    </recommendedName>
</protein>
<dbReference type="AlphaFoldDB" id="A0A0D0ACG9"/>
<dbReference type="Proteomes" id="UP000054485">
    <property type="component" value="Unassembled WGS sequence"/>
</dbReference>
<evidence type="ECO:0000313" key="2">
    <source>
        <dbReference type="EMBL" id="KIK47920.1"/>
    </source>
</evidence>
<gene>
    <name evidence="2" type="ORF">CY34DRAFT_59043</name>
</gene>
<dbReference type="InParanoid" id="A0A0D0ACG9"/>
<name>A0A0D0ACG9_9AGAM</name>
<feature type="non-terminal residue" evidence="2">
    <location>
        <position position="174"/>
    </location>
</feature>
<dbReference type="OrthoDB" id="2686283at2759"/>
<dbReference type="STRING" id="930992.A0A0D0ACG9"/>
<accession>A0A0D0ACG9</accession>
<reference evidence="2 3" key="1">
    <citation type="submission" date="2014-04" db="EMBL/GenBank/DDBJ databases">
        <authorList>
            <consortium name="DOE Joint Genome Institute"/>
            <person name="Kuo A."/>
            <person name="Ruytinx J."/>
            <person name="Rineau F."/>
            <person name="Colpaert J."/>
            <person name="Kohler A."/>
            <person name="Nagy L.G."/>
            <person name="Floudas D."/>
            <person name="Copeland A."/>
            <person name="Barry K.W."/>
            <person name="Cichocki N."/>
            <person name="Veneault-Fourrey C."/>
            <person name="LaButti K."/>
            <person name="Lindquist E.A."/>
            <person name="Lipzen A."/>
            <person name="Lundell T."/>
            <person name="Morin E."/>
            <person name="Murat C."/>
            <person name="Sun H."/>
            <person name="Tunlid A."/>
            <person name="Henrissat B."/>
            <person name="Grigoriev I.V."/>
            <person name="Hibbett D.S."/>
            <person name="Martin F."/>
            <person name="Nordberg H.P."/>
            <person name="Cantor M.N."/>
            <person name="Hua S.X."/>
        </authorList>
    </citation>
    <scope>NUCLEOTIDE SEQUENCE [LARGE SCALE GENOMIC DNA]</scope>
    <source>
        <strain evidence="2 3">UH-Slu-Lm8-n1</strain>
    </source>
</reference>
<feature type="region of interest" description="Disordered" evidence="1">
    <location>
        <begin position="69"/>
        <end position="92"/>
    </location>
</feature>
<feature type="non-terminal residue" evidence="2">
    <location>
        <position position="1"/>
    </location>
</feature>
<dbReference type="EMBL" id="KN835142">
    <property type="protein sequence ID" value="KIK47920.1"/>
    <property type="molecule type" value="Genomic_DNA"/>
</dbReference>
<evidence type="ECO:0000313" key="3">
    <source>
        <dbReference type="Proteomes" id="UP000054485"/>
    </source>
</evidence>
<feature type="compositionally biased region" description="Polar residues" evidence="1">
    <location>
        <begin position="69"/>
        <end position="82"/>
    </location>
</feature>
<evidence type="ECO:0008006" key="4">
    <source>
        <dbReference type="Google" id="ProtNLM"/>
    </source>
</evidence>
<reference evidence="3" key="2">
    <citation type="submission" date="2015-01" db="EMBL/GenBank/DDBJ databases">
        <title>Evolutionary Origins and Diversification of the Mycorrhizal Mutualists.</title>
        <authorList>
            <consortium name="DOE Joint Genome Institute"/>
            <consortium name="Mycorrhizal Genomics Consortium"/>
            <person name="Kohler A."/>
            <person name="Kuo A."/>
            <person name="Nagy L.G."/>
            <person name="Floudas D."/>
            <person name="Copeland A."/>
            <person name="Barry K.W."/>
            <person name="Cichocki N."/>
            <person name="Veneault-Fourrey C."/>
            <person name="LaButti K."/>
            <person name="Lindquist E.A."/>
            <person name="Lipzen A."/>
            <person name="Lundell T."/>
            <person name="Morin E."/>
            <person name="Murat C."/>
            <person name="Riley R."/>
            <person name="Ohm R."/>
            <person name="Sun H."/>
            <person name="Tunlid A."/>
            <person name="Henrissat B."/>
            <person name="Grigoriev I.V."/>
            <person name="Hibbett D.S."/>
            <person name="Martin F."/>
        </authorList>
    </citation>
    <scope>NUCLEOTIDE SEQUENCE [LARGE SCALE GENOMIC DNA]</scope>
    <source>
        <strain evidence="3">UH-Slu-Lm8-n1</strain>
    </source>
</reference>
<sequence length="174" mass="19870">LLEFAALKYAFDQFGSIIWGFPVEIETDCIALRDTLLNDKPSIVHARWRDGIIAYQIADVRHRSGASNTAADALSRRTSGQPQKDGDGSAWSVSEDWETERGLVNDLFLIQQTDSTSEMLATELRSRFKEEPIFMEIIEALFNLDGDKPERERRRAQHRALGYIVEDGRLWRIA</sequence>